<sequence>MSSNQNTFDNIGQQSSDAFNQGYNTLSNSISSAKESLNAGVDDLTKNVEGTKSFLDSNTMVVKFGFLILVVIVFTFLIRVGITLIAYFTQPGKHPYVVQGLLDGTEPVVVSQDPKSADYTPIFKSNNENTGLEFTWGVWLRMGKEVPSGTKYNHIFSKGDAPTGVDNLDVVNNSPGLYYGPSTNQLYVKMNTVKANDPTNTVTVDNIPIMKWFHVAIRMKNTVMDVYVNGTISGRAVLDHTPKQNYQDVVVNQNGGFAGKLSDLRYFAKALNVFEINSIVNNGPNMSTSKYATGVGEEDYYGYLSNIWYSSKV</sequence>
<evidence type="ECO:0000256" key="1">
    <source>
        <dbReference type="SAM" id="Phobius"/>
    </source>
</evidence>
<protein>
    <recommendedName>
        <fullName evidence="3">LamG-like jellyroll fold domain-containing protein</fullName>
    </recommendedName>
</protein>
<feature type="transmembrane region" description="Helical" evidence="1">
    <location>
        <begin position="64"/>
        <end position="88"/>
    </location>
</feature>
<dbReference type="AlphaFoldDB" id="A0A6C0C315"/>
<dbReference type="Pfam" id="PF13385">
    <property type="entry name" value="Laminin_G_3"/>
    <property type="match status" value="1"/>
</dbReference>
<keyword evidence="1" id="KW-0472">Membrane</keyword>
<organism evidence="2">
    <name type="scientific">viral metagenome</name>
    <dbReference type="NCBI Taxonomy" id="1070528"/>
    <lineage>
        <taxon>unclassified sequences</taxon>
        <taxon>metagenomes</taxon>
        <taxon>organismal metagenomes</taxon>
    </lineage>
</organism>
<dbReference type="Gene3D" id="2.60.120.200">
    <property type="match status" value="1"/>
</dbReference>
<evidence type="ECO:0008006" key="3">
    <source>
        <dbReference type="Google" id="ProtNLM"/>
    </source>
</evidence>
<keyword evidence="1" id="KW-0812">Transmembrane</keyword>
<dbReference type="EMBL" id="MN739312">
    <property type="protein sequence ID" value="QHS98159.1"/>
    <property type="molecule type" value="Genomic_DNA"/>
</dbReference>
<dbReference type="InterPro" id="IPR013320">
    <property type="entry name" value="ConA-like_dom_sf"/>
</dbReference>
<evidence type="ECO:0000313" key="2">
    <source>
        <dbReference type="EMBL" id="QHS98159.1"/>
    </source>
</evidence>
<accession>A0A6C0C315</accession>
<name>A0A6C0C315_9ZZZZ</name>
<keyword evidence="1" id="KW-1133">Transmembrane helix</keyword>
<dbReference type="SUPFAM" id="SSF49899">
    <property type="entry name" value="Concanavalin A-like lectins/glucanases"/>
    <property type="match status" value="1"/>
</dbReference>
<proteinExistence type="predicted"/>
<reference evidence="2" key="1">
    <citation type="journal article" date="2020" name="Nature">
        <title>Giant virus diversity and host interactions through global metagenomics.</title>
        <authorList>
            <person name="Schulz F."/>
            <person name="Roux S."/>
            <person name="Paez-Espino D."/>
            <person name="Jungbluth S."/>
            <person name="Walsh D.A."/>
            <person name="Denef V.J."/>
            <person name="McMahon K.D."/>
            <person name="Konstantinidis K.T."/>
            <person name="Eloe-Fadrosh E.A."/>
            <person name="Kyrpides N.C."/>
            <person name="Woyke T."/>
        </authorList>
    </citation>
    <scope>NUCLEOTIDE SEQUENCE</scope>
    <source>
        <strain evidence="2">GVMAG-M-3300020182-84</strain>
    </source>
</reference>